<organism evidence="3 4">
    <name type="scientific">Paenibacillus rigui</name>
    <dbReference type="NCBI Taxonomy" id="554312"/>
    <lineage>
        <taxon>Bacteria</taxon>
        <taxon>Bacillati</taxon>
        <taxon>Bacillota</taxon>
        <taxon>Bacilli</taxon>
        <taxon>Bacillales</taxon>
        <taxon>Paenibacillaceae</taxon>
        <taxon>Paenibacillus</taxon>
    </lineage>
</organism>
<dbReference type="InterPro" id="IPR014198">
    <property type="entry name" value="Spore_III_AB"/>
</dbReference>
<keyword evidence="1" id="KW-0175">Coiled coil</keyword>
<accession>A0A229UY81</accession>
<dbReference type="Proteomes" id="UP000215509">
    <property type="component" value="Unassembled WGS sequence"/>
</dbReference>
<feature type="coiled-coil region" evidence="1">
    <location>
        <begin position="121"/>
        <end position="155"/>
    </location>
</feature>
<evidence type="ECO:0000256" key="2">
    <source>
        <dbReference type="SAM" id="Phobius"/>
    </source>
</evidence>
<dbReference type="OrthoDB" id="1957909at2"/>
<dbReference type="AlphaFoldDB" id="A0A229UY81"/>
<keyword evidence="2" id="KW-1133">Transmembrane helix</keyword>
<gene>
    <name evidence="3" type="primary">spoIIIAB</name>
    <name evidence="3" type="ORF">CF651_03580</name>
</gene>
<keyword evidence="4" id="KW-1185">Reference proteome</keyword>
<reference evidence="3 4" key="1">
    <citation type="submission" date="2017-07" db="EMBL/GenBank/DDBJ databases">
        <title>Genome sequencing and assembly of Paenibacillus rigui.</title>
        <authorList>
            <person name="Mayilraj S."/>
        </authorList>
    </citation>
    <scope>NUCLEOTIDE SEQUENCE [LARGE SCALE GENOMIC DNA]</scope>
    <source>
        <strain evidence="3 4">JCM 16352</strain>
    </source>
</reference>
<keyword evidence="2" id="KW-0472">Membrane</keyword>
<name>A0A229UY81_9BACL</name>
<feature type="transmembrane region" description="Helical" evidence="2">
    <location>
        <begin position="154"/>
        <end position="171"/>
    </location>
</feature>
<comment type="caution">
    <text evidence="3">The sequence shown here is derived from an EMBL/GenBank/DDBJ whole genome shotgun (WGS) entry which is preliminary data.</text>
</comment>
<proteinExistence type="predicted"/>
<protein>
    <submittedName>
        <fullName evidence="3">Stage III sporulation protein AB</fullName>
    </submittedName>
</protein>
<evidence type="ECO:0000256" key="1">
    <source>
        <dbReference type="SAM" id="Coils"/>
    </source>
</evidence>
<sequence>MLKLLGAMLILIAFTLFGFYQAQQFARRPKQIADLIRSFQRLETEITYGFTPLQQALIKVANACPAPLNYLFRRVAEELGESEGRSVQHIWQEVIQQQWHRTSLKKGEQDIVSQLGFTLGLSDSTDQVKHLRLAIQQLQGEMDGALEERKRYESMWRSLGLLMGALLVILMY</sequence>
<dbReference type="Pfam" id="PF09548">
    <property type="entry name" value="Spore_III_AB"/>
    <property type="match status" value="1"/>
</dbReference>
<evidence type="ECO:0000313" key="4">
    <source>
        <dbReference type="Proteomes" id="UP000215509"/>
    </source>
</evidence>
<dbReference type="NCBIfam" id="TIGR02833">
    <property type="entry name" value="spore_III_AB"/>
    <property type="match status" value="1"/>
</dbReference>
<keyword evidence="2" id="KW-0812">Transmembrane</keyword>
<dbReference type="PIRSF" id="PIRSF021435">
    <property type="entry name" value="SpoIIIAB"/>
    <property type="match status" value="1"/>
</dbReference>
<dbReference type="RefSeq" id="WP_094013428.1">
    <property type="nucleotide sequence ID" value="NZ_NMQW01000002.1"/>
</dbReference>
<dbReference type="EMBL" id="NMQW01000002">
    <property type="protein sequence ID" value="OXM88181.1"/>
    <property type="molecule type" value="Genomic_DNA"/>
</dbReference>
<evidence type="ECO:0000313" key="3">
    <source>
        <dbReference type="EMBL" id="OXM88181.1"/>
    </source>
</evidence>